<dbReference type="RefSeq" id="XP_018287011.1">
    <property type="nucleotide sequence ID" value="XM_018441735.1"/>
</dbReference>
<dbReference type="VEuPathDB" id="FungiDB:PHYBLDRAFT_67070"/>
<dbReference type="AlphaFoldDB" id="A0A162ZTR6"/>
<organism evidence="1 2">
    <name type="scientific">Phycomyces blakesleeanus (strain ATCC 8743b / DSM 1359 / FGSC 10004 / NBRC 33097 / NRRL 1555)</name>
    <dbReference type="NCBI Taxonomy" id="763407"/>
    <lineage>
        <taxon>Eukaryota</taxon>
        <taxon>Fungi</taxon>
        <taxon>Fungi incertae sedis</taxon>
        <taxon>Mucoromycota</taxon>
        <taxon>Mucoromycotina</taxon>
        <taxon>Mucoromycetes</taxon>
        <taxon>Mucorales</taxon>
        <taxon>Phycomycetaceae</taxon>
        <taxon>Phycomyces</taxon>
    </lineage>
</organism>
<dbReference type="EMBL" id="KV440993">
    <property type="protein sequence ID" value="OAD68971.1"/>
    <property type="molecule type" value="Genomic_DNA"/>
</dbReference>
<proteinExistence type="predicted"/>
<evidence type="ECO:0000313" key="2">
    <source>
        <dbReference type="Proteomes" id="UP000077315"/>
    </source>
</evidence>
<protein>
    <submittedName>
        <fullName evidence="1">Uncharacterized protein</fullName>
    </submittedName>
</protein>
<evidence type="ECO:0000313" key="1">
    <source>
        <dbReference type="EMBL" id="OAD68971.1"/>
    </source>
</evidence>
<name>A0A162ZTR6_PHYB8</name>
<dbReference type="GeneID" id="29002641"/>
<accession>A0A162ZTR6</accession>
<gene>
    <name evidence="1" type="ORF">PHYBLDRAFT_67070</name>
</gene>
<sequence length="121" mass="13918">MLAHLLFLSFANKKKSGYKVETSQRTRQDKWRKPKVKIKEVRVGYKKSRKEKVKSKSWAETWLDRAEPYWTKPYWTGLGLSVTKSQPFLCRAILSDIVIILITISVSISVGGNTEIRGGVF</sequence>
<reference evidence="2" key="1">
    <citation type="submission" date="2015-06" db="EMBL/GenBank/DDBJ databases">
        <title>Expansion of signal transduction pathways in fungi by whole-genome duplication.</title>
        <authorList>
            <consortium name="DOE Joint Genome Institute"/>
            <person name="Corrochano L.M."/>
            <person name="Kuo A."/>
            <person name="Marcet-Houben M."/>
            <person name="Polaino S."/>
            <person name="Salamov A."/>
            <person name="Villalobos J.M."/>
            <person name="Alvarez M.I."/>
            <person name="Avalos J."/>
            <person name="Benito E.P."/>
            <person name="Benoit I."/>
            <person name="Burger G."/>
            <person name="Camino L.P."/>
            <person name="Canovas D."/>
            <person name="Cerda-Olmedo E."/>
            <person name="Cheng J.-F."/>
            <person name="Dominguez A."/>
            <person name="Elias M."/>
            <person name="Eslava A.P."/>
            <person name="Glaser F."/>
            <person name="Grimwood J."/>
            <person name="Gutierrez G."/>
            <person name="Heitman J."/>
            <person name="Henrissat B."/>
            <person name="Iturriaga E.A."/>
            <person name="Lang B.F."/>
            <person name="Lavin J.L."/>
            <person name="Lee S."/>
            <person name="Li W."/>
            <person name="Lindquist E."/>
            <person name="Lopez-Garcia S."/>
            <person name="Luque E.M."/>
            <person name="Marcos A.T."/>
            <person name="Martin J."/>
            <person name="McCluskey K."/>
            <person name="Medina H.R."/>
            <person name="Miralles-Duran A."/>
            <person name="Miyazaki A."/>
            <person name="Munoz-Torres E."/>
            <person name="Oguiza J.A."/>
            <person name="Ohm R."/>
            <person name="Olmedo M."/>
            <person name="Orejas M."/>
            <person name="Ortiz-Castellanos L."/>
            <person name="Pisabarro A.G."/>
            <person name="Rodriguez-Romero J."/>
            <person name="Ruiz-Herrera J."/>
            <person name="Ruiz-Vazquez R."/>
            <person name="Sanz C."/>
            <person name="Schackwitz W."/>
            <person name="Schmutz J."/>
            <person name="Shahriari M."/>
            <person name="Shelest E."/>
            <person name="Silva-Franco F."/>
            <person name="Soanes D."/>
            <person name="Syed K."/>
            <person name="Tagua V.G."/>
            <person name="Talbot N.J."/>
            <person name="Thon M."/>
            <person name="De vries R.P."/>
            <person name="Wiebenga A."/>
            <person name="Yadav J.S."/>
            <person name="Braun E.L."/>
            <person name="Baker S."/>
            <person name="Garre V."/>
            <person name="Horwitz B."/>
            <person name="Torres-Martinez S."/>
            <person name="Idnurm A."/>
            <person name="Herrera-Estrella A."/>
            <person name="Gabaldon T."/>
            <person name="Grigoriev I.V."/>
        </authorList>
    </citation>
    <scope>NUCLEOTIDE SEQUENCE [LARGE SCALE GENOMIC DNA]</scope>
    <source>
        <strain evidence="2">NRRL 1555(-)</strain>
    </source>
</reference>
<keyword evidence="2" id="KW-1185">Reference proteome</keyword>
<dbReference type="InParanoid" id="A0A162ZTR6"/>
<dbReference type="Proteomes" id="UP000077315">
    <property type="component" value="Unassembled WGS sequence"/>
</dbReference>